<keyword evidence="3" id="KW-1185">Reference proteome</keyword>
<gene>
    <name evidence="2" type="ORF">FW778_19430</name>
</gene>
<evidence type="ECO:0000259" key="1">
    <source>
        <dbReference type="Pfam" id="PF00534"/>
    </source>
</evidence>
<dbReference type="AlphaFoldDB" id="A0A5J5ICH0"/>
<sequence>MKPKISYYLSHPIQYFSPLLREMSEEFDLHVYYFSDASIRGNVDVGFGQPVKWDIPLLEGYSATFLKNISGRKSLSNRIWDVVNPSVVTSLFKRDASIVIVNGWSYFSNLLTIIAAKMLGKKVWLRAENPLHQELKKSRNALRIKAVILKYLLFPFIDKFLYIGKESKQFFEYYGVKPSRLVYTPYAVDNELFQKESACLKNKELVKHQLGLPREKDIILFTGKYIEKKRPLDLIKAFHLLNASSAVLVMAGEGELRKEMEVYIHENDIKNVILAGFINQSEIARYYAAADVFVMCSGMGETWGLSVNEAMNFALPVIVSKTCGCAEDLVHDNSNGFLYEERDIKALSDGIRTLLENEELRGKFGNASLKIINDFSIQHIVQNMKAAI</sequence>
<comment type="caution">
    <text evidence="2">The sequence shown here is derived from an EMBL/GenBank/DDBJ whole genome shotgun (WGS) entry which is preliminary data.</text>
</comment>
<feature type="domain" description="Glycosyl transferase family 1" evidence="1">
    <location>
        <begin position="204"/>
        <end position="368"/>
    </location>
</feature>
<dbReference type="PANTHER" id="PTHR45947:SF3">
    <property type="entry name" value="SULFOQUINOVOSYL TRANSFERASE SQD2"/>
    <property type="match status" value="1"/>
</dbReference>
<accession>A0A5J5ICH0</accession>
<dbReference type="PANTHER" id="PTHR45947">
    <property type="entry name" value="SULFOQUINOVOSYL TRANSFERASE SQD2"/>
    <property type="match status" value="1"/>
</dbReference>
<dbReference type="InterPro" id="IPR001296">
    <property type="entry name" value="Glyco_trans_1"/>
</dbReference>
<reference evidence="2 3" key="1">
    <citation type="submission" date="2019-09" db="EMBL/GenBank/DDBJ databases">
        <title>Draft genome sequence of Ginsengibacter sp. BR5-29.</title>
        <authorList>
            <person name="Im W.-T."/>
        </authorList>
    </citation>
    <scope>NUCLEOTIDE SEQUENCE [LARGE SCALE GENOMIC DNA]</scope>
    <source>
        <strain evidence="2 3">BR5-29</strain>
    </source>
</reference>
<dbReference type="GO" id="GO:0016757">
    <property type="term" value="F:glycosyltransferase activity"/>
    <property type="evidence" value="ECO:0007669"/>
    <property type="project" value="InterPro"/>
</dbReference>
<proteinExistence type="predicted"/>
<dbReference type="Proteomes" id="UP000326903">
    <property type="component" value="Unassembled WGS sequence"/>
</dbReference>
<organism evidence="2 3">
    <name type="scientific">Ginsengibacter hankyongi</name>
    <dbReference type="NCBI Taxonomy" id="2607284"/>
    <lineage>
        <taxon>Bacteria</taxon>
        <taxon>Pseudomonadati</taxon>
        <taxon>Bacteroidota</taxon>
        <taxon>Chitinophagia</taxon>
        <taxon>Chitinophagales</taxon>
        <taxon>Chitinophagaceae</taxon>
        <taxon>Ginsengibacter</taxon>
    </lineage>
</organism>
<keyword evidence="2" id="KW-0808">Transferase</keyword>
<dbReference type="InterPro" id="IPR050194">
    <property type="entry name" value="Glycosyltransferase_grp1"/>
</dbReference>
<dbReference type="Gene3D" id="3.40.50.2000">
    <property type="entry name" value="Glycogen Phosphorylase B"/>
    <property type="match status" value="2"/>
</dbReference>
<evidence type="ECO:0000313" key="2">
    <source>
        <dbReference type="EMBL" id="KAA9036401.1"/>
    </source>
</evidence>
<dbReference type="EMBL" id="VYQF01000008">
    <property type="protein sequence ID" value="KAA9036401.1"/>
    <property type="molecule type" value="Genomic_DNA"/>
</dbReference>
<dbReference type="RefSeq" id="WP_150416524.1">
    <property type="nucleotide sequence ID" value="NZ_VYQF01000008.1"/>
</dbReference>
<dbReference type="CDD" id="cd03801">
    <property type="entry name" value="GT4_PimA-like"/>
    <property type="match status" value="1"/>
</dbReference>
<dbReference type="Pfam" id="PF00534">
    <property type="entry name" value="Glycos_transf_1"/>
    <property type="match status" value="1"/>
</dbReference>
<dbReference type="SUPFAM" id="SSF53756">
    <property type="entry name" value="UDP-Glycosyltransferase/glycogen phosphorylase"/>
    <property type="match status" value="1"/>
</dbReference>
<evidence type="ECO:0000313" key="3">
    <source>
        <dbReference type="Proteomes" id="UP000326903"/>
    </source>
</evidence>
<protein>
    <submittedName>
        <fullName evidence="2">Glycosyltransferase family 4 protein</fullName>
    </submittedName>
</protein>
<name>A0A5J5ICH0_9BACT</name>